<dbReference type="Proteomes" id="UP001558613">
    <property type="component" value="Unassembled WGS sequence"/>
</dbReference>
<keyword evidence="1" id="KW-0732">Signal</keyword>
<feature type="chain" id="PRO_5046932746" evidence="1">
    <location>
        <begin position="17"/>
        <end position="71"/>
    </location>
</feature>
<dbReference type="EMBL" id="JAYMGO010000016">
    <property type="protein sequence ID" value="KAL1258803.1"/>
    <property type="molecule type" value="Genomic_DNA"/>
</dbReference>
<evidence type="ECO:0000313" key="2">
    <source>
        <dbReference type="EMBL" id="KAL1258803.1"/>
    </source>
</evidence>
<evidence type="ECO:0000256" key="1">
    <source>
        <dbReference type="SAM" id="SignalP"/>
    </source>
</evidence>
<name>A0ABR3M107_9TELE</name>
<proteinExistence type="predicted"/>
<sequence>MLLMTLFELILQRSQSLISGAAIRAISRRIAEEESEDVSLAAWFLQKSRQTIKEHGRLLFLSSAWPAASRT</sequence>
<reference evidence="2 3" key="1">
    <citation type="submission" date="2023-09" db="EMBL/GenBank/DDBJ databases">
        <authorList>
            <person name="Wang M."/>
        </authorList>
    </citation>
    <scope>NUCLEOTIDE SEQUENCE [LARGE SCALE GENOMIC DNA]</scope>
    <source>
        <strain evidence="2">GT-2023</strain>
        <tissue evidence="2">Liver</tissue>
    </source>
</reference>
<comment type="caution">
    <text evidence="2">The sequence shown here is derived from an EMBL/GenBank/DDBJ whole genome shotgun (WGS) entry which is preliminary data.</text>
</comment>
<protein>
    <submittedName>
        <fullName evidence="2">Uncharacterized protein</fullName>
    </submittedName>
</protein>
<feature type="signal peptide" evidence="1">
    <location>
        <begin position="1"/>
        <end position="16"/>
    </location>
</feature>
<keyword evidence="3" id="KW-1185">Reference proteome</keyword>
<evidence type="ECO:0000313" key="3">
    <source>
        <dbReference type="Proteomes" id="UP001558613"/>
    </source>
</evidence>
<gene>
    <name evidence="2" type="ORF">QQF64_009380</name>
</gene>
<organism evidence="2 3">
    <name type="scientific">Cirrhinus molitorella</name>
    <name type="common">mud carp</name>
    <dbReference type="NCBI Taxonomy" id="172907"/>
    <lineage>
        <taxon>Eukaryota</taxon>
        <taxon>Metazoa</taxon>
        <taxon>Chordata</taxon>
        <taxon>Craniata</taxon>
        <taxon>Vertebrata</taxon>
        <taxon>Euteleostomi</taxon>
        <taxon>Actinopterygii</taxon>
        <taxon>Neopterygii</taxon>
        <taxon>Teleostei</taxon>
        <taxon>Ostariophysi</taxon>
        <taxon>Cypriniformes</taxon>
        <taxon>Cyprinidae</taxon>
        <taxon>Labeoninae</taxon>
        <taxon>Labeonini</taxon>
        <taxon>Cirrhinus</taxon>
    </lineage>
</organism>
<accession>A0ABR3M107</accession>